<dbReference type="Pfam" id="PF02734">
    <property type="entry name" value="Dak2"/>
    <property type="match status" value="1"/>
</dbReference>
<dbReference type="SMART" id="SM01120">
    <property type="entry name" value="Dak2"/>
    <property type="match status" value="1"/>
</dbReference>
<evidence type="ECO:0000259" key="5">
    <source>
        <dbReference type="PROSITE" id="PS51480"/>
    </source>
</evidence>
<evidence type="ECO:0000256" key="3">
    <source>
        <dbReference type="ARBA" id="ARBA00022777"/>
    </source>
</evidence>
<keyword evidence="1" id="KW-0808">Transferase</keyword>
<evidence type="ECO:0000313" key="8">
    <source>
        <dbReference type="Proteomes" id="UP000321405"/>
    </source>
</evidence>
<accession>A0A511BRM7</accession>
<dbReference type="InterPro" id="IPR004006">
    <property type="entry name" value="DhaK_dom"/>
</dbReference>
<evidence type="ECO:0000256" key="4">
    <source>
        <dbReference type="ARBA" id="ARBA00022840"/>
    </source>
</evidence>
<proteinExistence type="predicted"/>
<dbReference type="FunFam" id="3.40.50.10440:FF:000001">
    <property type="entry name" value="Dihydroxyacetone kinase, DhaK subunit"/>
    <property type="match status" value="1"/>
</dbReference>
<dbReference type="Gene3D" id="1.25.40.340">
    <property type="match status" value="1"/>
</dbReference>
<keyword evidence="4" id="KW-0067">ATP-binding</keyword>
<dbReference type="PANTHER" id="PTHR28629:SF4">
    <property type="entry name" value="TRIOKINASE_FMN CYCLASE"/>
    <property type="match status" value="1"/>
</dbReference>
<feature type="domain" description="DhaK" evidence="6">
    <location>
        <begin position="7"/>
        <end position="325"/>
    </location>
</feature>
<comment type="caution">
    <text evidence="7">The sequence shown here is derived from an EMBL/GenBank/DDBJ whole genome shotgun (WGS) entry which is preliminary data.</text>
</comment>
<dbReference type="Gene3D" id="3.40.50.10440">
    <property type="entry name" value="Dihydroxyacetone kinase, domain 1"/>
    <property type="match status" value="1"/>
</dbReference>
<dbReference type="GO" id="GO:0019563">
    <property type="term" value="P:glycerol catabolic process"/>
    <property type="evidence" value="ECO:0007669"/>
    <property type="project" value="TreeGrafter"/>
</dbReference>
<dbReference type="InterPro" id="IPR036117">
    <property type="entry name" value="DhaL_dom_sf"/>
</dbReference>
<name>A0A511BRM7_9PROT</name>
<dbReference type="PANTHER" id="PTHR28629">
    <property type="entry name" value="TRIOKINASE/FMN CYCLASE"/>
    <property type="match status" value="1"/>
</dbReference>
<keyword evidence="2" id="KW-0547">Nucleotide-binding</keyword>
<dbReference type="InterPro" id="IPR004007">
    <property type="entry name" value="DhaL_dom"/>
</dbReference>
<dbReference type="Proteomes" id="UP000321405">
    <property type="component" value="Unassembled WGS sequence"/>
</dbReference>
<dbReference type="Gene3D" id="3.30.1180.20">
    <property type="entry name" value="Dihydroxyacetone kinase, domain 2"/>
    <property type="match status" value="1"/>
</dbReference>
<dbReference type="PROSITE" id="PS51481">
    <property type="entry name" value="DHAK"/>
    <property type="match status" value="1"/>
</dbReference>
<sequence length="540" mass="56145">MKRFFNRRETIVAEGIEGLLRSSYGAELCRLDGQDDLHVVLRKDWSHDKVAILSGGGSGHEPAHAGFVGKGMLTGAVCGALFASPGVDAILAAICAVTGEAGCLLVVKNYTGDRLNFGIAAEQAKALGYRVELVIVGDDIALGRTDRARGIAGTVLVHKIAGAAAEAGLPLETVAALAGRVASSLFSLGLALSDCNVYTPDQSPRLGDDEAELGLGIHGEAGVERIPLACLDDLVARTADKLMASLPRDEDLVIMLNMLGSVPPIEACALVEGFSRTALAQRARWIVGPAPLMTALDMNGFSLTALPATPDFVAFLEAPATPFAWPGVAPFGPAATCPAPTLPQTFRDPASEEPFTHALITRGAEILIDRENALNALDARCGDGDAGSTFADAARQILRVIDRLPLASPDLLAATLGRLLARHSGGSSGVLLSILLTTTGSDTDWRRGLRKGVGKMQDYGGARPGDRTMLDALLPAIDALESGASIGEAAQAARKGADSTRGMTARAGRASYIPPEQLADIPDPGAEAIALLFEALAQER</sequence>
<dbReference type="FunFam" id="1.25.40.340:FF:000002">
    <property type="entry name" value="Dihydroxyacetone kinase, L subunit"/>
    <property type="match status" value="1"/>
</dbReference>
<feature type="domain" description="DhaL" evidence="5">
    <location>
        <begin position="354"/>
        <end position="538"/>
    </location>
</feature>
<dbReference type="SUPFAM" id="SSF101473">
    <property type="entry name" value="DhaL-like"/>
    <property type="match status" value="1"/>
</dbReference>
<dbReference type="SUPFAM" id="SSF82549">
    <property type="entry name" value="DAK1/DegV-like"/>
    <property type="match status" value="1"/>
</dbReference>
<dbReference type="AlphaFoldDB" id="A0A511BRM7"/>
<dbReference type="GO" id="GO:0004371">
    <property type="term" value="F:glycerone kinase activity"/>
    <property type="evidence" value="ECO:0007669"/>
    <property type="project" value="InterPro"/>
</dbReference>
<reference evidence="7 8" key="1">
    <citation type="submission" date="2019-07" db="EMBL/GenBank/DDBJ databases">
        <title>Whole genome shotgun sequence of Swaminathania salitolerans NBRC 104436.</title>
        <authorList>
            <person name="Hosoyama A."/>
            <person name="Uohara A."/>
            <person name="Ohji S."/>
            <person name="Ichikawa N."/>
        </authorList>
    </citation>
    <scope>NUCLEOTIDE SEQUENCE [LARGE SCALE GENOMIC DNA]</scope>
    <source>
        <strain evidence="7 8">NBRC 104436</strain>
    </source>
</reference>
<dbReference type="GO" id="GO:0005524">
    <property type="term" value="F:ATP binding"/>
    <property type="evidence" value="ECO:0007669"/>
    <property type="project" value="UniProtKB-KW"/>
</dbReference>
<evidence type="ECO:0000313" key="7">
    <source>
        <dbReference type="EMBL" id="GEL02997.1"/>
    </source>
</evidence>
<keyword evidence="3 7" id="KW-0418">Kinase</keyword>
<evidence type="ECO:0000259" key="6">
    <source>
        <dbReference type="PROSITE" id="PS51481"/>
    </source>
</evidence>
<dbReference type="Pfam" id="PF02733">
    <property type="entry name" value="Dak1"/>
    <property type="match status" value="1"/>
</dbReference>
<protein>
    <submittedName>
        <fullName evidence="7">Dihydroxyacetone kinase</fullName>
    </submittedName>
</protein>
<organism evidence="7 8">
    <name type="scientific">Swaminathania salitolerans</name>
    <dbReference type="NCBI Taxonomy" id="182838"/>
    <lineage>
        <taxon>Bacteria</taxon>
        <taxon>Pseudomonadati</taxon>
        <taxon>Pseudomonadota</taxon>
        <taxon>Alphaproteobacteria</taxon>
        <taxon>Acetobacterales</taxon>
        <taxon>Acetobacteraceae</taxon>
        <taxon>Swaminathania</taxon>
    </lineage>
</organism>
<dbReference type="OrthoDB" id="9806345at2"/>
<dbReference type="InterPro" id="IPR050861">
    <property type="entry name" value="Dihydroxyacetone_Kinase"/>
</dbReference>
<evidence type="ECO:0000256" key="1">
    <source>
        <dbReference type="ARBA" id="ARBA00022679"/>
    </source>
</evidence>
<gene>
    <name evidence="7" type="ORF">SSA02_21600</name>
</gene>
<evidence type="ECO:0000256" key="2">
    <source>
        <dbReference type="ARBA" id="ARBA00022741"/>
    </source>
</evidence>
<dbReference type="EMBL" id="BJVC01000005">
    <property type="protein sequence ID" value="GEL02997.1"/>
    <property type="molecule type" value="Genomic_DNA"/>
</dbReference>
<dbReference type="GO" id="GO:0005829">
    <property type="term" value="C:cytosol"/>
    <property type="evidence" value="ECO:0007669"/>
    <property type="project" value="TreeGrafter"/>
</dbReference>
<keyword evidence="8" id="KW-1185">Reference proteome</keyword>
<dbReference type="RefSeq" id="WP_147094075.1">
    <property type="nucleotide sequence ID" value="NZ_BJVC01000005.1"/>
</dbReference>
<dbReference type="PROSITE" id="PS51480">
    <property type="entry name" value="DHAL"/>
    <property type="match status" value="1"/>
</dbReference>